<dbReference type="AlphaFoldDB" id="B4NBG9"/>
<evidence type="ECO:0000313" key="3">
    <source>
        <dbReference type="EMBL" id="EDW81133.1"/>
    </source>
</evidence>
<accession>B4NBG9</accession>
<dbReference type="Pfam" id="PF16007">
    <property type="entry name" value="DUF4777"/>
    <property type="match status" value="1"/>
</dbReference>
<dbReference type="SMR" id="B4NBG9"/>
<dbReference type="HOGENOM" id="CLU_1671200_0_0_1"/>
<dbReference type="STRING" id="7260.B4NBG9"/>
<feature type="domain" description="DUF4777" evidence="2">
    <location>
        <begin position="6"/>
        <end position="70"/>
    </location>
</feature>
<dbReference type="eggNOG" id="ENOG502T96V">
    <property type="taxonomic scope" value="Eukaryota"/>
</dbReference>
<dbReference type="OMA" id="RQGFFSC"/>
<evidence type="ECO:0000256" key="1">
    <source>
        <dbReference type="SAM" id="MobiDB-lite"/>
    </source>
</evidence>
<dbReference type="OrthoDB" id="20799at2759"/>
<dbReference type="InParanoid" id="B4NBG9"/>
<feature type="region of interest" description="Disordered" evidence="1">
    <location>
        <begin position="133"/>
        <end position="168"/>
    </location>
</feature>
<dbReference type="InterPro" id="IPR031957">
    <property type="entry name" value="DUF4777"/>
</dbReference>
<dbReference type="Proteomes" id="UP000007798">
    <property type="component" value="Unassembled WGS sequence"/>
</dbReference>
<name>B4NBG9_DROWI</name>
<proteinExistence type="predicted"/>
<reference evidence="3 4" key="1">
    <citation type="journal article" date="2007" name="Nature">
        <title>Evolution of genes and genomes on the Drosophila phylogeny.</title>
        <authorList>
            <consortium name="Drosophila 12 Genomes Consortium"/>
            <person name="Clark A.G."/>
            <person name="Eisen M.B."/>
            <person name="Smith D.R."/>
            <person name="Bergman C.M."/>
            <person name="Oliver B."/>
            <person name="Markow T.A."/>
            <person name="Kaufman T.C."/>
            <person name="Kellis M."/>
            <person name="Gelbart W."/>
            <person name="Iyer V.N."/>
            <person name="Pollard D.A."/>
            <person name="Sackton T.B."/>
            <person name="Larracuente A.M."/>
            <person name="Singh N.D."/>
            <person name="Abad J.P."/>
            <person name="Abt D.N."/>
            <person name="Adryan B."/>
            <person name="Aguade M."/>
            <person name="Akashi H."/>
            <person name="Anderson W.W."/>
            <person name="Aquadro C.F."/>
            <person name="Ardell D.H."/>
            <person name="Arguello R."/>
            <person name="Artieri C.G."/>
            <person name="Barbash D.A."/>
            <person name="Barker D."/>
            <person name="Barsanti P."/>
            <person name="Batterham P."/>
            <person name="Batzoglou S."/>
            <person name="Begun D."/>
            <person name="Bhutkar A."/>
            <person name="Blanco E."/>
            <person name="Bosak S.A."/>
            <person name="Bradley R.K."/>
            <person name="Brand A.D."/>
            <person name="Brent M.R."/>
            <person name="Brooks A.N."/>
            <person name="Brown R.H."/>
            <person name="Butlin R.K."/>
            <person name="Caggese C."/>
            <person name="Calvi B.R."/>
            <person name="Bernardo de Carvalho A."/>
            <person name="Caspi A."/>
            <person name="Castrezana S."/>
            <person name="Celniker S.E."/>
            <person name="Chang J.L."/>
            <person name="Chapple C."/>
            <person name="Chatterji S."/>
            <person name="Chinwalla A."/>
            <person name="Civetta A."/>
            <person name="Clifton S.W."/>
            <person name="Comeron J.M."/>
            <person name="Costello J.C."/>
            <person name="Coyne J.A."/>
            <person name="Daub J."/>
            <person name="David R.G."/>
            <person name="Delcher A.L."/>
            <person name="Delehaunty K."/>
            <person name="Do C.B."/>
            <person name="Ebling H."/>
            <person name="Edwards K."/>
            <person name="Eickbush T."/>
            <person name="Evans J.D."/>
            <person name="Filipski A."/>
            <person name="Findeiss S."/>
            <person name="Freyhult E."/>
            <person name="Fulton L."/>
            <person name="Fulton R."/>
            <person name="Garcia A.C."/>
            <person name="Gardiner A."/>
            <person name="Garfield D.A."/>
            <person name="Garvin B.E."/>
            <person name="Gibson G."/>
            <person name="Gilbert D."/>
            <person name="Gnerre S."/>
            <person name="Godfrey J."/>
            <person name="Good R."/>
            <person name="Gotea V."/>
            <person name="Gravely B."/>
            <person name="Greenberg A.J."/>
            <person name="Griffiths-Jones S."/>
            <person name="Gross S."/>
            <person name="Guigo R."/>
            <person name="Gustafson E.A."/>
            <person name="Haerty W."/>
            <person name="Hahn M.W."/>
            <person name="Halligan D.L."/>
            <person name="Halpern A.L."/>
            <person name="Halter G.M."/>
            <person name="Han M.V."/>
            <person name="Heger A."/>
            <person name="Hillier L."/>
            <person name="Hinrichs A.S."/>
            <person name="Holmes I."/>
            <person name="Hoskins R.A."/>
            <person name="Hubisz M.J."/>
            <person name="Hultmark D."/>
            <person name="Huntley M.A."/>
            <person name="Jaffe D.B."/>
            <person name="Jagadeeshan S."/>
            <person name="Jeck W.R."/>
            <person name="Johnson J."/>
            <person name="Jones C.D."/>
            <person name="Jordan W.C."/>
            <person name="Karpen G.H."/>
            <person name="Kataoka E."/>
            <person name="Keightley P.D."/>
            <person name="Kheradpour P."/>
            <person name="Kirkness E.F."/>
            <person name="Koerich L.B."/>
            <person name="Kristiansen K."/>
            <person name="Kudrna D."/>
            <person name="Kulathinal R.J."/>
            <person name="Kumar S."/>
            <person name="Kwok R."/>
            <person name="Lander E."/>
            <person name="Langley C.H."/>
            <person name="Lapoint R."/>
            <person name="Lazzaro B.P."/>
            <person name="Lee S.J."/>
            <person name="Levesque L."/>
            <person name="Li R."/>
            <person name="Lin C.F."/>
            <person name="Lin M.F."/>
            <person name="Lindblad-Toh K."/>
            <person name="Llopart A."/>
            <person name="Long M."/>
            <person name="Low L."/>
            <person name="Lozovsky E."/>
            <person name="Lu J."/>
            <person name="Luo M."/>
            <person name="Machado C.A."/>
            <person name="Makalowski W."/>
            <person name="Marzo M."/>
            <person name="Matsuda M."/>
            <person name="Matzkin L."/>
            <person name="McAllister B."/>
            <person name="McBride C.S."/>
            <person name="McKernan B."/>
            <person name="McKernan K."/>
            <person name="Mendez-Lago M."/>
            <person name="Minx P."/>
            <person name="Mollenhauer M.U."/>
            <person name="Montooth K."/>
            <person name="Mount S.M."/>
            <person name="Mu X."/>
            <person name="Myers E."/>
            <person name="Negre B."/>
            <person name="Newfeld S."/>
            <person name="Nielsen R."/>
            <person name="Noor M.A."/>
            <person name="O'Grady P."/>
            <person name="Pachter L."/>
            <person name="Papaceit M."/>
            <person name="Parisi M.J."/>
            <person name="Parisi M."/>
            <person name="Parts L."/>
            <person name="Pedersen J.S."/>
            <person name="Pesole G."/>
            <person name="Phillippy A.M."/>
            <person name="Ponting C.P."/>
            <person name="Pop M."/>
            <person name="Porcelli D."/>
            <person name="Powell J.R."/>
            <person name="Prohaska S."/>
            <person name="Pruitt K."/>
            <person name="Puig M."/>
            <person name="Quesneville H."/>
            <person name="Ram K.R."/>
            <person name="Rand D."/>
            <person name="Rasmussen M.D."/>
            <person name="Reed L.K."/>
            <person name="Reenan R."/>
            <person name="Reily A."/>
            <person name="Remington K.A."/>
            <person name="Rieger T.T."/>
            <person name="Ritchie M.G."/>
            <person name="Robin C."/>
            <person name="Rogers Y.H."/>
            <person name="Rohde C."/>
            <person name="Rozas J."/>
            <person name="Rubenfield M.J."/>
            <person name="Ruiz A."/>
            <person name="Russo S."/>
            <person name="Salzberg S.L."/>
            <person name="Sanchez-Gracia A."/>
            <person name="Saranga D.J."/>
            <person name="Sato H."/>
            <person name="Schaeffer S.W."/>
            <person name="Schatz M.C."/>
            <person name="Schlenke T."/>
            <person name="Schwartz R."/>
            <person name="Segarra C."/>
            <person name="Singh R.S."/>
            <person name="Sirot L."/>
            <person name="Sirota M."/>
            <person name="Sisneros N.B."/>
            <person name="Smith C.D."/>
            <person name="Smith T.F."/>
            <person name="Spieth J."/>
            <person name="Stage D.E."/>
            <person name="Stark A."/>
            <person name="Stephan W."/>
            <person name="Strausberg R.L."/>
            <person name="Strempel S."/>
            <person name="Sturgill D."/>
            <person name="Sutton G."/>
            <person name="Sutton G.G."/>
            <person name="Tao W."/>
            <person name="Teichmann S."/>
            <person name="Tobari Y.N."/>
            <person name="Tomimura Y."/>
            <person name="Tsolas J.M."/>
            <person name="Valente V.L."/>
            <person name="Venter E."/>
            <person name="Venter J.C."/>
            <person name="Vicario S."/>
            <person name="Vieira F.G."/>
            <person name="Vilella A.J."/>
            <person name="Villasante A."/>
            <person name="Walenz B."/>
            <person name="Wang J."/>
            <person name="Wasserman M."/>
            <person name="Watts T."/>
            <person name="Wilson D."/>
            <person name="Wilson R.K."/>
            <person name="Wing R.A."/>
            <person name="Wolfner M.F."/>
            <person name="Wong A."/>
            <person name="Wong G.K."/>
            <person name="Wu C.I."/>
            <person name="Wu G."/>
            <person name="Yamamoto D."/>
            <person name="Yang H.P."/>
            <person name="Yang S.P."/>
            <person name="Yorke J.A."/>
            <person name="Yoshida K."/>
            <person name="Zdobnov E."/>
            <person name="Zhang P."/>
            <person name="Zhang Y."/>
            <person name="Zimin A.V."/>
            <person name="Baldwin J."/>
            <person name="Abdouelleil A."/>
            <person name="Abdulkadir J."/>
            <person name="Abebe A."/>
            <person name="Abera B."/>
            <person name="Abreu J."/>
            <person name="Acer S.C."/>
            <person name="Aftuck L."/>
            <person name="Alexander A."/>
            <person name="An P."/>
            <person name="Anderson E."/>
            <person name="Anderson S."/>
            <person name="Arachi H."/>
            <person name="Azer M."/>
            <person name="Bachantsang P."/>
            <person name="Barry A."/>
            <person name="Bayul T."/>
            <person name="Berlin A."/>
            <person name="Bessette D."/>
            <person name="Bloom T."/>
            <person name="Blye J."/>
            <person name="Boguslavskiy L."/>
            <person name="Bonnet C."/>
            <person name="Boukhgalter B."/>
            <person name="Bourzgui I."/>
            <person name="Brown A."/>
            <person name="Cahill P."/>
            <person name="Channer S."/>
            <person name="Cheshatsang Y."/>
            <person name="Chuda L."/>
            <person name="Citroen M."/>
            <person name="Collymore A."/>
            <person name="Cooke P."/>
            <person name="Costello M."/>
            <person name="D'Aco K."/>
            <person name="Daza R."/>
            <person name="De Haan G."/>
            <person name="DeGray S."/>
            <person name="DeMaso C."/>
            <person name="Dhargay N."/>
            <person name="Dooley K."/>
            <person name="Dooley E."/>
            <person name="Doricent M."/>
            <person name="Dorje P."/>
            <person name="Dorjee K."/>
            <person name="Dupes A."/>
            <person name="Elong R."/>
            <person name="Falk J."/>
            <person name="Farina A."/>
            <person name="Faro S."/>
            <person name="Ferguson D."/>
            <person name="Fisher S."/>
            <person name="Foley C.D."/>
            <person name="Franke A."/>
            <person name="Friedrich D."/>
            <person name="Gadbois L."/>
            <person name="Gearin G."/>
            <person name="Gearin C.R."/>
            <person name="Giannoukos G."/>
            <person name="Goode T."/>
            <person name="Graham J."/>
            <person name="Grandbois E."/>
            <person name="Grewal S."/>
            <person name="Gyaltsen K."/>
            <person name="Hafez N."/>
            <person name="Hagos B."/>
            <person name="Hall J."/>
            <person name="Henson C."/>
            <person name="Hollinger A."/>
            <person name="Honan T."/>
            <person name="Huard M.D."/>
            <person name="Hughes L."/>
            <person name="Hurhula B."/>
            <person name="Husby M.E."/>
            <person name="Kamat A."/>
            <person name="Kanga B."/>
            <person name="Kashin S."/>
            <person name="Khazanovich D."/>
            <person name="Kisner P."/>
            <person name="Lance K."/>
            <person name="Lara M."/>
            <person name="Lee W."/>
            <person name="Lennon N."/>
            <person name="Letendre F."/>
            <person name="LeVine R."/>
            <person name="Lipovsky A."/>
            <person name="Liu X."/>
            <person name="Liu J."/>
            <person name="Liu S."/>
            <person name="Lokyitsang T."/>
            <person name="Lokyitsang Y."/>
            <person name="Lubonja R."/>
            <person name="Lui A."/>
            <person name="MacDonald P."/>
            <person name="Magnisalis V."/>
            <person name="Maru K."/>
            <person name="Matthews C."/>
            <person name="McCusker W."/>
            <person name="McDonough S."/>
            <person name="Mehta T."/>
            <person name="Meldrim J."/>
            <person name="Meneus L."/>
            <person name="Mihai O."/>
            <person name="Mihalev A."/>
            <person name="Mihova T."/>
            <person name="Mittelman R."/>
            <person name="Mlenga V."/>
            <person name="Montmayeur A."/>
            <person name="Mulrain L."/>
            <person name="Navidi A."/>
            <person name="Naylor J."/>
            <person name="Negash T."/>
            <person name="Nguyen T."/>
            <person name="Nguyen N."/>
            <person name="Nicol R."/>
            <person name="Norbu C."/>
            <person name="Norbu N."/>
            <person name="Novod N."/>
            <person name="O'Neill B."/>
            <person name="Osman S."/>
            <person name="Markiewicz E."/>
            <person name="Oyono O.L."/>
            <person name="Patti C."/>
            <person name="Phunkhang P."/>
            <person name="Pierre F."/>
            <person name="Priest M."/>
            <person name="Raghuraman S."/>
            <person name="Rege F."/>
            <person name="Reyes R."/>
            <person name="Rise C."/>
            <person name="Rogov P."/>
            <person name="Ross K."/>
            <person name="Ryan E."/>
            <person name="Settipalli S."/>
            <person name="Shea T."/>
            <person name="Sherpa N."/>
            <person name="Shi L."/>
            <person name="Shih D."/>
            <person name="Sparrow T."/>
            <person name="Spaulding J."/>
            <person name="Stalker J."/>
            <person name="Stange-Thomann N."/>
            <person name="Stavropoulos S."/>
            <person name="Stone C."/>
            <person name="Strader C."/>
            <person name="Tesfaye S."/>
            <person name="Thomson T."/>
            <person name="Thoulutsang Y."/>
            <person name="Thoulutsang D."/>
            <person name="Topham K."/>
            <person name="Topping I."/>
            <person name="Tsamla T."/>
            <person name="Vassiliev H."/>
            <person name="Vo A."/>
            <person name="Wangchuk T."/>
            <person name="Wangdi T."/>
            <person name="Weiand M."/>
            <person name="Wilkinson J."/>
            <person name="Wilson A."/>
            <person name="Yadav S."/>
            <person name="Young G."/>
            <person name="Yu Q."/>
            <person name="Zembek L."/>
            <person name="Zhong D."/>
            <person name="Zimmer A."/>
            <person name="Zwirko Z."/>
            <person name="Jaffe D.B."/>
            <person name="Alvarez P."/>
            <person name="Brockman W."/>
            <person name="Butler J."/>
            <person name="Chin C."/>
            <person name="Gnerre S."/>
            <person name="Grabherr M."/>
            <person name="Kleber M."/>
            <person name="Mauceli E."/>
            <person name="MacCallum I."/>
        </authorList>
    </citation>
    <scope>NUCLEOTIDE SEQUENCE [LARGE SCALE GENOMIC DNA]</scope>
    <source>
        <strain evidence="4">Tucson 14030-0811.24</strain>
    </source>
</reference>
<dbReference type="EMBL" id="CH964232">
    <property type="protein sequence ID" value="EDW81133.1"/>
    <property type="molecule type" value="Genomic_DNA"/>
</dbReference>
<protein>
    <recommendedName>
        <fullName evidence="2">DUF4777 domain-containing protein</fullName>
    </recommendedName>
</protein>
<keyword evidence="4" id="KW-1185">Reference proteome</keyword>
<dbReference type="PhylomeDB" id="B4NBG9"/>
<evidence type="ECO:0000313" key="4">
    <source>
        <dbReference type="Proteomes" id="UP000007798"/>
    </source>
</evidence>
<sequence>MYPTNLGKQNGALVLEVLKVLGRPATICEIAERVANIYKVPLDRIQPVVGDVLQSGVQHGFFSYYNRRYTVDKHTVDQLRSDIDEYATKILSMSRAGCNAAGCGGGGSVNGNSNLQIPQPSTLMLKLEKLDDSPPFQLNQNRSTGERRERTPSGDAPTMDAIRVELPL</sequence>
<organism evidence="3 4">
    <name type="scientific">Drosophila willistoni</name>
    <name type="common">Fruit fly</name>
    <dbReference type="NCBI Taxonomy" id="7260"/>
    <lineage>
        <taxon>Eukaryota</taxon>
        <taxon>Metazoa</taxon>
        <taxon>Ecdysozoa</taxon>
        <taxon>Arthropoda</taxon>
        <taxon>Hexapoda</taxon>
        <taxon>Insecta</taxon>
        <taxon>Pterygota</taxon>
        <taxon>Neoptera</taxon>
        <taxon>Endopterygota</taxon>
        <taxon>Diptera</taxon>
        <taxon>Brachycera</taxon>
        <taxon>Muscomorpha</taxon>
        <taxon>Ephydroidea</taxon>
        <taxon>Drosophilidae</taxon>
        <taxon>Drosophila</taxon>
        <taxon>Sophophora</taxon>
    </lineage>
</organism>
<gene>
    <name evidence="3" type="primary">Dwil\GK11894</name>
    <name evidence="3" type="ORF">Dwil_GK11894</name>
</gene>
<evidence type="ECO:0000259" key="2">
    <source>
        <dbReference type="Pfam" id="PF16007"/>
    </source>
</evidence>
<dbReference type="KEGG" id="dwi:6647151"/>